<dbReference type="SUPFAM" id="SSF48726">
    <property type="entry name" value="Immunoglobulin"/>
    <property type="match status" value="1"/>
</dbReference>
<organism evidence="2 3">
    <name type="scientific">Brevifollis gellanilyticus</name>
    <dbReference type="NCBI Taxonomy" id="748831"/>
    <lineage>
        <taxon>Bacteria</taxon>
        <taxon>Pseudomonadati</taxon>
        <taxon>Verrucomicrobiota</taxon>
        <taxon>Verrucomicrobiia</taxon>
        <taxon>Verrucomicrobiales</taxon>
        <taxon>Verrucomicrobiaceae</taxon>
    </lineage>
</organism>
<dbReference type="SMART" id="SM00409">
    <property type="entry name" value="IG"/>
    <property type="match status" value="1"/>
</dbReference>
<dbReference type="Pfam" id="PF13927">
    <property type="entry name" value="Ig_3"/>
    <property type="match status" value="1"/>
</dbReference>
<protein>
    <recommendedName>
        <fullName evidence="1">Ig-like domain-containing protein</fullName>
    </recommendedName>
</protein>
<proteinExistence type="predicted"/>
<evidence type="ECO:0000259" key="1">
    <source>
        <dbReference type="PROSITE" id="PS50835"/>
    </source>
</evidence>
<dbReference type="Gene3D" id="2.60.40.10">
    <property type="entry name" value="Immunoglobulins"/>
    <property type="match status" value="3"/>
</dbReference>
<keyword evidence="3" id="KW-1185">Reference proteome</keyword>
<dbReference type="InterPro" id="IPR036179">
    <property type="entry name" value="Ig-like_dom_sf"/>
</dbReference>
<sequence>MLAVAPANDNKANATLIAGANVVVNDNCAEATVEPGDFAQKTMWWQWTAPASGTVALDIVNSGAPHLALQVWLKETSGAVTGRVAYDDGEMYNTGYRPSVGFSVVQGSTYLIGLGTVNTSATTSFRLELILNGSHVISSMPFNGSVTMANDLFSQRITLTGSHAASMAYNTSASIEAGEPAEAGIRTFWWSYTPTANGRLSLSTVNGDAISKNMGVYIGTVVNSLKLLESKSTSYGSGDLSITLPVTAGTTYQISLGSFESVSTSGALVLTLALDANADVSGLTIPNQATLANDMFVARSTLSGSYVSGMGYNRPATIEAGEPSALGTRTLWWTYRPASDGRLSITTDGSTLHSKNVGVYLGNSVSSLKEAAFRTTSYGNENLTFSFPVTADTDYQIAVGAFADEVGHVILTLQLDAAADVTDLNIPNPASTQNDAFAQRMLLTGREVSAIGYTASATNEIGEPVTSGAQSLWWTYRPPAAGRLVISSQGSDNFAKTLAVYLGTNLNGLRLVANLTNQYNSSTGNLVTLSFPVTANTDYQVSLGNLDSNQAGDAAVISFSLDDDSDVNDLNLGAPATAINDLFASSTPLTGSVVSGIGYNTGAVREALEPAATKERTLWWSWTAPSTGLAMVDTTGSDAIQKWVSVWTGNSLSGLSQVAVSTRSQAPGVLFPITQGETYRIAVGNDSSSSLTNGSVIMSIVSASSSPVLVAPLASRFIPVGQPLVLNATAGGLGLSWQWKKGSTTLSNITPNFTDIFPDLSDAGTYSVTVAGPGGNTVSTANIGIINTAPQGVTVHEGQDLQLEVQAQGPGLGYQWFRDGISLTASERVTGVAGDQLSITGMTALDAGDYHCVVSMPDAVNPNNRITMSSGLFTVTGNYRAVAFGGPYVWQVGRNITEVLGKRFGPTSFKITGLPAGVSYGTATGQLSGNPTAAGTGFFKVIASKDGVAGPERSIAFTVIALDADALGTFNGLVTRSDTFLDAKYGGSINVVTTTSGSFTGTMKLGTTAHPLKGRLLDGGEGTASAGLVLTRKDKTTFTLNLTVDLDDGHLTGTLVDGSKNTTVEAWRSIWTKNLSPAALSTTYTAALMPPEAPEGETATYPPGDGVSFISISSLGVVTWKGTLADGTAITASTTMGPGGQIPLFTMLYTAAAPGSITGWMTAAKQGYNDPQLDGTAHWSKSRQSSGSMAYKNGFTAHDLTVGGSSFVKPLANMIILGLDDQPGNAQISFGQGGLSQQASTSLQISLANKPVLTGATLPKLAMTLNVSSATNLGLITGSFELAEAPPSKVKRTVKFTGAVVNRLGAGVGHFLLPQLPVSSSSPVLSGWMELEPAD</sequence>
<dbReference type="Proteomes" id="UP000321577">
    <property type="component" value="Unassembled WGS sequence"/>
</dbReference>
<evidence type="ECO:0000313" key="3">
    <source>
        <dbReference type="Proteomes" id="UP000321577"/>
    </source>
</evidence>
<accession>A0A512MFW1</accession>
<evidence type="ECO:0000313" key="2">
    <source>
        <dbReference type="EMBL" id="GEP45633.1"/>
    </source>
</evidence>
<dbReference type="PROSITE" id="PS50835">
    <property type="entry name" value="IG_LIKE"/>
    <property type="match status" value="1"/>
</dbReference>
<dbReference type="InterPro" id="IPR013783">
    <property type="entry name" value="Ig-like_fold"/>
</dbReference>
<comment type="caution">
    <text evidence="2">The sequence shown here is derived from an EMBL/GenBank/DDBJ whole genome shotgun (WGS) entry which is preliminary data.</text>
</comment>
<dbReference type="InterPro" id="IPR007110">
    <property type="entry name" value="Ig-like_dom"/>
</dbReference>
<name>A0A512MFW1_9BACT</name>
<feature type="domain" description="Ig-like" evidence="1">
    <location>
        <begin position="773"/>
        <end position="869"/>
    </location>
</feature>
<dbReference type="EMBL" id="BKAG01000054">
    <property type="protein sequence ID" value="GEP45633.1"/>
    <property type="molecule type" value="Genomic_DNA"/>
</dbReference>
<reference evidence="2 3" key="1">
    <citation type="submission" date="2019-07" db="EMBL/GenBank/DDBJ databases">
        <title>Whole genome shotgun sequence of Brevifollis gellanilyticus NBRC 108608.</title>
        <authorList>
            <person name="Hosoyama A."/>
            <person name="Uohara A."/>
            <person name="Ohji S."/>
            <person name="Ichikawa N."/>
        </authorList>
    </citation>
    <scope>NUCLEOTIDE SEQUENCE [LARGE SCALE GENOMIC DNA]</scope>
    <source>
        <strain evidence="2 3">NBRC 108608</strain>
    </source>
</reference>
<gene>
    <name evidence="2" type="ORF">BGE01nite_49240</name>
</gene>
<dbReference type="InterPro" id="IPR003599">
    <property type="entry name" value="Ig_sub"/>
</dbReference>